<dbReference type="RefSeq" id="WP_125585467.1">
    <property type="nucleotide sequence ID" value="NZ_JBHTMO010000022.1"/>
</dbReference>
<comment type="subcellular location">
    <subcellularLocation>
        <location evidence="1">Cell membrane</location>
        <topology evidence="1">Multi-pass membrane protein</topology>
    </subcellularLocation>
</comment>
<feature type="transmembrane region" description="Helical" evidence="7">
    <location>
        <begin position="53"/>
        <end position="76"/>
    </location>
</feature>
<feature type="transmembrane region" description="Helical" evidence="7">
    <location>
        <begin position="249"/>
        <end position="269"/>
    </location>
</feature>
<accession>A0ABW4B8U7</accession>
<evidence type="ECO:0000256" key="5">
    <source>
        <dbReference type="ARBA" id="ARBA00022989"/>
    </source>
</evidence>
<dbReference type="Proteomes" id="UP001597249">
    <property type="component" value="Unassembled WGS sequence"/>
</dbReference>
<dbReference type="InterPro" id="IPR000109">
    <property type="entry name" value="POT_fam"/>
</dbReference>
<evidence type="ECO:0000256" key="6">
    <source>
        <dbReference type="ARBA" id="ARBA00023136"/>
    </source>
</evidence>
<name>A0ABW4B8U7_9LACO</name>
<feature type="transmembrane region" description="Helical" evidence="7">
    <location>
        <begin position="430"/>
        <end position="449"/>
    </location>
</feature>
<feature type="transmembrane region" description="Helical" evidence="7">
    <location>
        <begin position="177"/>
        <end position="196"/>
    </location>
</feature>
<feature type="transmembrane region" description="Helical" evidence="7">
    <location>
        <begin position="289"/>
        <end position="311"/>
    </location>
</feature>
<evidence type="ECO:0000256" key="7">
    <source>
        <dbReference type="SAM" id="Phobius"/>
    </source>
</evidence>
<keyword evidence="2" id="KW-0813">Transport</keyword>
<evidence type="ECO:0000256" key="3">
    <source>
        <dbReference type="ARBA" id="ARBA00022475"/>
    </source>
</evidence>
<keyword evidence="9" id="KW-1185">Reference proteome</keyword>
<organism evidence="8 9">
    <name type="scientific">Lacticaseibacillus jixianensis</name>
    <dbReference type="NCBI Taxonomy" id="2486012"/>
    <lineage>
        <taxon>Bacteria</taxon>
        <taxon>Bacillati</taxon>
        <taxon>Bacillota</taxon>
        <taxon>Bacilli</taxon>
        <taxon>Lactobacillales</taxon>
        <taxon>Lactobacillaceae</taxon>
        <taxon>Lacticaseibacillus</taxon>
    </lineage>
</organism>
<dbReference type="InterPro" id="IPR005279">
    <property type="entry name" value="Dipep/tripep_permease"/>
</dbReference>
<reference evidence="9" key="1">
    <citation type="journal article" date="2019" name="Int. J. Syst. Evol. Microbiol.">
        <title>The Global Catalogue of Microorganisms (GCM) 10K type strain sequencing project: providing services to taxonomists for standard genome sequencing and annotation.</title>
        <authorList>
            <consortium name="The Broad Institute Genomics Platform"/>
            <consortium name="The Broad Institute Genome Sequencing Center for Infectious Disease"/>
            <person name="Wu L."/>
            <person name="Ma J."/>
        </authorList>
    </citation>
    <scope>NUCLEOTIDE SEQUENCE [LARGE SCALE GENOMIC DNA]</scope>
    <source>
        <strain evidence="9">CCM 8911</strain>
    </source>
</reference>
<feature type="transmembrane region" description="Helical" evidence="7">
    <location>
        <begin position="111"/>
        <end position="138"/>
    </location>
</feature>
<feature type="transmembrane region" description="Helical" evidence="7">
    <location>
        <begin position="331"/>
        <end position="350"/>
    </location>
</feature>
<evidence type="ECO:0000313" key="8">
    <source>
        <dbReference type="EMBL" id="MFD1393351.1"/>
    </source>
</evidence>
<feature type="transmembrane region" description="Helical" evidence="7">
    <location>
        <begin position="20"/>
        <end position="41"/>
    </location>
</feature>
<dbReference type="InterPro" id="IPR036259">
    <property type="entry name" value="MFS_trans_sf"/>
</dbReference>
<keyword evidence="6 7" id="KW-0472">Membrane</keyword>
<keyword evidence="3" id="KW-1003">Cell membrane</keyword>
<evidence type="ECO:0000256" key="1">
    <source>
        <dbReference type="ARBA" id="ARBA00004651"/>
    </source>
</evidence>
<dbReference type="SUPFAM" id="SSF103473">
    <property type="entry name" value="MFS general substrate transporter"/>
    <property type="match status" value="2"/>
</dbReference>
<dbReference type="PANTHER" id="PTHR23517">
    <property type="entry name" value="RESISTANCE PROTEIN MDTM, PUTATIVE-RELATED-RELATED"/>
    <property type="match status" value="1"/>
</dbReference>
<feature type="transmembrane region" description="Helical" evidence="7">
    <location>
        <begin position="88"/>
        <end position="105"/>
    </location>
</feature>
<dbReference type="InterPro" id="IPR050171">
    <property type="entry name" value="MFS_Transporters"/>
</dbReference>
<protein>
    <submittedName>
        <fullName evidence="8">Peptide MFS transporter</fullName>
    </submittedName>
</protein>
<dbReference type="NCBIfam" id="TIGR00924">
    <property type="entry name" value="yjdL_sub1_fam"/>
    <property type="match status" value="1"/>
</dbReference>
<evidence type="ECO:0000313" key="9">
    <source>
        <dbReference type="Proteomes" id="UP001597249"/>
    </source>
</evidence>
<sequence length="485" mass="50900">MAKSSGIIGRQPPAFKLMALGSLGTGFATYAVSAIMILYLYEPLRLGGLGLDRIAATQIMAVFSALGYVAGIAGSYAADRLVGLRKPYLYGTLLKIVAIALLVVPHGGRTLFFASLALQVIASGVTGQSLNALVGLLYRKRQGMRSTAFTLLYIIANVGAAGPIVTGAVAVHFGYNAGFLVAVVVLALTTAPYVLLNRRAFGELGMTAPDPLLPAERRQLGRRLLGGMGLACALLGGLLLSGWLTAGRFSSAVGLLSILLPIGYVAVIVRSPKVTPQDARHVKTYSLFLIGNTITMLVYGQATGILALYTLDRVDLTVWGLHLSAASFQTIPAVLAVVFGSVISALWAWLGWRQPSASLKFGLGMLLWGAGPLFMIIPLRLFAASVRVSPLWIVMFYVLIIAGETLTSPVGTALASAVAPAAFVTQMMTVFTLSQAAGSGLAAVAANFYTPGHEAMYFLVIGAIAVLWGLVMLIGNRRIAAGIVQ</sequence>
<keyword evidence="5 7" id="KW-1133">Transmembrane helix</keyword>
<evidence type="ECO:0000256" key="2">
    <source>
        <dbReference type="ARBA" id="ARBA00022448"/>
    </source>
</evidence>
<evidence type="ECO:0000256" key="4">
    <source>
        <dbReference type="ARBA" id="ARBA00022692"/>
    </source>
</evidence>
<proteinExistence type="predicted"/>
<gene>
    <name evidence="8" type="ORF">ACFQ3L_07165</name>
</gene>
<feature type="transmembrane region" description="Helical" evidence="7">
    <location>
        <begin position="455"/>
        <end position="475"/>
    </location>
</feature>
<dbReference type="Pfam" id="PF00854">
    <property type="entry name" value="PTR2"/>
    <property type="match status" value="1"/>
</dbReference>
<feature type="transmembrane region" description="Helical" evidence="7">
    <location>
        <begin position="150"/>
        <end position="171"/>
    </location>
</feature>
<keyword evidence="4 7" id="KW-0812">Transmembrane</keyword>
<feature type="transmembrane region" description="Helical" evidence="7">
    <location>
        <begin position="224"/>
        <end position="243"/>
    </location>
</feature>
<feature type="transmembrane region" description="Helical" evidence="7">
    <location>
        <begin position="394"/>
        <end position="418"/>
    </location>
</feature>
<comment type="caution">
    <text evidence="8">The sequence shown here is derived from an EMBL/GenBank/DDBJ whole genome shotgun (WGS) entry which is preliminary data.</text>
</comment>
<dbReference type="Gene3D" id="1.20.1250.20">
    <property type="entry name" value="MFS general substrate transporter like domains"/>
    <property type="match status" value="1"/>
</dbReference>
<feature type="transmembrane region" description="Helical" evidence="7">
    <location>
        <begin position="362"/>
        <end position="382"/>
    </location>
</feature>
<dbReference type="PANTHER" id="PTHR23517:SF15">
    <property type="entry name" value="PROTON-DEPENDENT OLIGOPEPTIDE FAMILY TRANSPORT PROTEIN"/>
    <property type="match status" value="1"/>
</dbReference>
<dbReference type="EMBL" id="JBHTMO010000022">
    <property type="protein sequence ID" value="MFD1393351.1"/>
    <property type="molecule type" value="Genomic_DNA"/>
</dbReference>